<accession>A0A8H7S3D2</accession>
<comment type="caution">
    <text evidence="3">The sequence shown here is derived from an EMBL/GenBank/DDBJ whole genome shotgun (WGS) entry which is preliminary data.</text>
</comment>
<feature type="region of interest" description="Disordered" evidence="1">
    <location>
        <begin position="329"/>
        <end position="364"/>
    </location>
</feature>
<dbReference type="EMBL" id="JAEPRB010000129">
    <property type="protein sequence ID" value="KAG2220786.1"/>
    <property type="molecule type" value="Genomic_DNA"/>
</dbReference>
<organism evidence="3 4">
    <name type="scientific">Circinella minor</name>
    <dbReference type="NCBI Taxonomy" id="1195481"/>
    <lineage>
        <taxon>Eukaryota</taxon>
        <taxon>Fungi</taxon>
        <taxon>Fungi incertae sedis</taxon>
        <taxon>Mucoromycota</taxon>
        <taxon>Mucoromycotina</taxon>
        <taxon>Mucoromycetes</taxon>
        <taxon>Mucorales</taxon>
        <taxon>Lichtheimiaceae</taxon>
        <taxon>Circinella</taxon>
    </lineage>
</organism>
<feature type="transmembrane region" description="Helical" evidence="2">
    <location>
        <begin position="42"/>
        <end position="65"/>
    </location>
</feature>
<gene>
    <name evidence="3" type="ORF">INT45_012455</name>
</gene>
<dbReference type="Proteomes" id="UP000646827">
    <property type="component" value="Unassembled WGS sequence"/>
</dbReference>
<evidence type="ECO:0000313" key="3">
    <source>
        <dbReference type="EMBL" id="KAG2220786.1"/>
    </source>
</evidence>
<evidence type="ECO:0000256" key="2">
    <source>
        <dbReference type="SAM" id="Phobius"/>
    </source>
</evidence>
<feature type="transmembrane region" description="Helical" evidence="2">
    <location>
        <begin position="85"/>
        <end position="103"/>
    </location>
</feature>
<dbReference type="PANTHER" id="PTHR36424">
    <property type="entry name" value="PHEROMONE-REGULATED MEMBRANE PROTEIN 6"/>
    <property type="match status" value="1"/>
</dbReference>
<keyword evidence="4" id="KW-1185">Reference proteome</keyword>
<name>A0A8H7S3D2_9FUNG</name>
<dbReference type="InterPro" id="IPR031606">
    <property type="entry name" value="Kch1/2"/>
</dbReference>
<evidence type="ECO:0000313" key="4">
    <source>
        <dbReference type="Proteomes" id="UP000646827"/>
    </source>
</evidence>
<keyword evidence="2" id="KW-0472">Membrane</keyword>
<sequence>SGCCNNRNQPKWKKEIVRDHKFDSIDLDEFYDGSCFARLGYLWVYIMIFKSIAVYLADLWTAISLLALDSQLYARPVIPTETSKWIFLASIIVSYLLLIWDMIKTRKIIQSSDISYAFTSIIASRYYCTIKRGGYKYYCLFRKIDKYLDPIPFFIFFKLKGWKRLFLTESPRQVINLVTLVAMVPRWIQIEKGGTVSLDNEALGKDVVQKIMTGTMAFSVIIFAISFMLVCVAFIMYIPLFCHIQGNLKEYCCHKVDKRIAEIIKRQARKRMGNKKYPIQNHNKNQQQQHKQQPTLSNNPEVVYNQPDYSQSDHLSLLANAQAQPYSPSVTPSTYYHTSSSYNNNHQQHYTHHHPTNNNNYYYS</sequence>
<dbReference type="GO" id="GO:0015079">
    <property type="term" value="F:potassium ion transmembrane transporter activity"/>
    <property type="evidence" value="ECO:0007669"/>
    <property type="project" value="InterPro"/>
</dbReference>
<feature type="region of interest" description="Disordered" evidence="1">
    <location>
        <begin position="269"/>
        <end position="304"/>
    </location>
</feature>
<dbReference type="GO" id="GO:0005886">
    <property type="term" value="C:plasma membrane"/>
    <property type="evidence" value="ECO:0007669"/>
    <property type="project" value="InterPro"/>
</dbReference>
<keyword evidence="2" id="KW-1133">Transmembrane helix</keyword>
<dbReference type="PANTHER" id="PTHR36424:SF1">
    <property type="entry name" value="LOW AFFINITY K(+) TRANSPORTER 1-RELATED"/>
    <property type="match status" value="1"/>
</dbReference>
<dbReference type="AlphaFoldDB" id="A0A8H7S3D2"/>
<reference evidence="3 4" key="1">
    <citation type="submission" date="2020-12" db="EMBL/GenBank/DDBJ databases">
        <title>Metabolic potential, ecology and presence of endohyphal bacteria is reflected in genomic diversity of Mucoromycotina.</title>
        <authorList>
            <person name="Muszewska A."/>
            <person name="Okrasinska A."/>
            <person name="Steczkiewicz K."/>
            <person name="Drgas O."/>
            <person name="Orlowska M."/>
            <person name="Perlinska-Lenart U."/>
            <person name="Aleksandrzak-Piekarczyk T."/>
            <person name="Szatraj K."/>
            <person name="Zielenkiewicz U."/>
            <person name="Pilsyk S."/>
            <person name="Malc E."/>
            <person name="Mieczkowski P."/>
            <person name="Kruszewska J.S."/>
            <person name="Biernat P."/>
            <person name="Pawlowska J."/>
        </authorList>
    </citation>
    <scope>NUCLEOTIDE SEQUENCE [LARGE SCALE GENOMIC DNA]</scope>
    <source>
        <strain evidence="3 4">CBS 142.35</strain>
    </source>
</reference>
<protein>
    <submittedName>
        <fullName evidence="3">Uncharacterized protein</fullName>
    </submittedName>
</protein>
<feature type="transmembrane region" description="Helical" evidence="2">
    <location>
        <begin position="217"/>
        <end position="240"/>
    </location>
</feature>
<feature type="compositionally biased region" description="Low complexity" evidence="1">
    <location>
        <begin position="329"/>
        <end position="348"/>
    </location>
</feature>
<proteinExistence type="predicted"/>
<feature type="non-terminal residue" evidence="3">
    <location>
        <position position="1"/>
    </location>
</feature>
<evidence type="ECO:0000256" key="1">
    <source>
        <dbReference type="SAM" id="MobiDB-lite"/>
    </source>
</evidence>
<dbReference type="OrthoDB" id="2128042at2759"/>
<dbReference type="Pfam" id="PF16944">
    <property type="entry name" value="KCH"/>
    <property type="match status" value="1"/>
</dbReference>
<feature type="compositionally biased region" description="Low complexity" evidence="1">
    <location>
        <begin position="280"/>
        <end position="293"/>
    </location>
</feature>
<keyword evidence="2" id="KW-0812">Transmembrane</keyword>